<keyword evidence="6" id="KW-0012">Acyltransferase</keyword>
<dbReference type="GO" id="GO:0008610">
    <property type="term" value="P:lipid biosynthetic process"/>
    <property type="evidence" value="ECO:0007669"/>
    <property type="project" value="UniProtKB-ARBA"/>
</dbReference>
<gene>
    <name evidence="7" type="ORF">METZ01_LOCUS80149</name>
</gene>
<accession>A0A381UGF4</accession>
<organism evidence="7">
    <name type="scientific">marine metagenome</name>
    <dbReference type="NCBI Taxonomy" id="408172"/>
    <lineage>
        <taxon>unclassified sequences</taxon>
        <taxon>metagenomes</taxon>
        <taxon>ecological metagenomes</taxon>
    </lineage>
</organism>
<evidence type="ECO:0000256" key="3">
    <source>
        <dbReference type="ARBA" id="ARBA00022519"/>
    </source>
</evidence>
<keyword evidence="4" id="KW-0808">Transferase</keyword>
<dbReference type="PANTHER" id="PTHR30606:SF10">
    <property type="entry name" value="PHOSPHATIDYLINOSITOL MANNOSIDE ACYLTRANSFERASE"/>
    <property type="match status" value="1"/>
</dbReference>
<dbReference type="AlphaFoldDB" id="A0A381UGF4"/>
<sequence length="244" mass="29488">MVFPDKTTEEIKEINKMSVINSTDAFVESFKSLNISEDEMKSRFKFKNIEVINEIEKKNQSMILLCGHFSGFEWMFIIDRYIKSNFYAVYKRLRNKYFDRLVKRIRSRYNGRLIHTKETRKRIAENSKTDSLNIYGFASDQTPRLQKAVYWNYFMNIWVPIHTGAESIAKQHNLALVFMKIKKLKRGYYETTFEKITTTPRDFKDYKITDKYMKLVERAIYTTPELYLWSHRRWKHRDKTTPSE</sequence>
<evidence type="ECO:0000256" key="2">
    <source>
        <dbReference type="ARBA" id="ARBA00022475"/>
    </source>
</evidence>
<keyword evidence="5" id="KW-0472">Membrane</keyword>
<keyword evidence="3" id="KW-0997">Cell inner membrane</keyword>
<dbReference type="PANTHER" id="PTHR30606">
    <property type="entry name" value="LIPID A BIOSYNTHESIS LAUROYL ACYLTRANSFERASE"/>
    <property type="match status" value="1"/>
</dbReference>
<protein>
    <recommendedName>
        <fullName evidence="8">Lipid A biosynthesis acyltransferase</fullName>
    </recommendedName>
</protein>
<dbReference type="Pfam" id="PF03279">
    <property type="entry name" value="Lip_A_acyltrans"/>
    <property type="match status" value="1"/>
</dbReference>
<keyword evidence="2" id="KW-1003">Cell membrane</keyword>
<dbReference type="GO" id="GO:0005886">
    <property type="term" value="C:plasma membrane"/>
    <property type="evidence" value="ECO:0007669"/>
    <property type="project" value="UniProtKB-SubCell"/>
</dbReference>
<evidence type="ECO:0000256" key="6">
    <source>
        <dbReference type="ARBA" id="ARBA00023315"/>
    </source>
</evidence>
<evidence type="ECO:0000256" key="4">
    <source>
        <dbReference type="ARBA" id="ARBA00022679"/>
    </source>
</evidence>
<dbReference type="GO" id="GO:1901137">
    <property type="term" value="P:carbohydrate derivative biosynthetic process"/>
    <property type="evidence" value="ECO:0007669"/>
    <property type="project" value="UniProtKB-ARBA"/>
</dbReference>
<name>A0A381UGF4_9ZZZZ</name>
<evidence type="ECO:0008006" key="8">
    <source>
        <dbReference type="Google" id="ProtNLM"/>
    </source>
</evidence>
<comment type="subcellular location">
    <subcellularLocation>
        <location evidence="1">Cell inner membrane</location>
    </subcellularLocation>
</comment>
<dbReference type="GO" id="GO:0016746">
    <property type="term" value="F:acyltransferase activity"/>
    <property type="evidence" value="ECO:0007669"/>
    <property type="project" value="UniProtKB-KW"/>
</dbReference>
<evidence type="ECO:0000256" key="5">
    <source>
        <dbReference type="ARBA" id="ARBA00023136"/>
    </source>
</evidence>
<evidence type="ECO:0000256" key="1">
    <source>
        <dbReference type="ARBA" id="ARBA00004533"/>
    </source>
</evidence>
<dbReference type="CDD" id="cd07984">
    <property type="entry name" value="LPLAT_LABLAT-like"/>
    <property type="match status" value="1"/>
</dbReference>
<reference evidence="7" key="1">
    <citation type="submission" date="2018-05" db="EMBL/GenBank/DDBJ databases">
        <authorList>
            <person name="Lanie J.A."/>
            <person name="Ng W.-L."/>
            <person name="Kazmierczak K.M."/>
            <person name="Andrzejewski T.M."/>
            <person name="Davidsen T.M."/>
            <person name="Wayne K.J."/>
            <person name="Tettelin H."/>
            <person name="Glass J.I."/>
            <person name="Rusch D."/>
            <person name="Podicherti R."/>
            <person name="Tsui H.-C.T."/>
            <person name="Winkler M.E."/>
        </authorList>
    </citation>
    <scope>NUCLEOTIDE SEQUENCE</scope>
</reference>
<dbReference type="EMBL" id="UINC01006399">
    <property type="protein sequence ID" value="SVA27295.1"/>
    <property type="molecule type" value="Genomic_DNA"/>
</dbReference>
<proteinExistence type="predicted"/>
<dbReference type="InterPro" id="IPR004960">
    <property type="entry name" value="LipA_acyltrans"/>
</dbReference>
<evidence type="ECO:0000313" key="7">
    <source>
        <dbReference type="EMBL" id="SVA27295.1"/>
    </source>
</evidence>